<evidence type="ECO:0000313" key="2">
    <source>
        <dbReference type="Proteomes" id="UP000792457"/>
    </source>
</evidence>
<reference evidence="1" key="1">
    <citation type="submission" date="2013-04" db="EMBL/GenBank/DDBJ databases">
        <authorList>
            <person name="Qu J."/>
            <person name="Murali S.C."/>
            <person name="Bandaranaike D."/>
            <person name="Bellair M."/>
            <person name="Blankenburg K."/>
            <person name="Chao H."/>
            <person name="Dinh H."/>
            <person name="Doddapaneni H."/>
            <person name="Downs B."/>
            <person name="Dugan-Rocha S."/>
            <person name="Elkadiri S."/>
            <person name="Gnanaolivu R.D."/>
            <person name="Hernandez B."/>
            <person name="Javaid M."/>
            <person name="Jayaseelan J.C."/>
            <person name="Lee S."/>
            <person name="Li M."/>
            <person name="Ming W."/>
            <person name="Munidasa M."/>
            <person name="Muniz J."/>
            <person name="Nguyen L."/>
            <person name="Ongeri F."/>
            <person name="Osuji N."/>
            <person name="Pu L.-L."/>
            <person name="Puazo M."/>
            <person name="Qu C."/>
            <person name="Quiroz J."/>
            <person name="Raj R."/>
            <person name="Weissenberger G."/>
            <person name="Xin Y."/>
            <person name="Zou X."/>
            <person name="Han Y."/>
            <person name="Richards S."/>
            <person name="Worley K."/>
            <person name="Muzny D."/>
            <person name="Gibbs R."/>
        </authorList>
    </citation>
    <scope>NUCLEOTIDE SEQUENCE</scope>
    <source>
        <strain evidence="1">Sampled in the wild</strain>
    </source>
</reference>
<proteinExistence type="predicted"/>
<gene>
    <name evidence="1" type="ORF">J437_LFUL016519</name>
</gene>
<dbReference type="AlphaFoldDB" id="A0A8K0KMP6"/>
<evidence type="ECO:0008006" key="3">
    <source>
        <dbReference type="Google" id="ProtNLM"/>
    </source>
</evidence>
<protein>
    <recommendedName>
        <fullName evidence="3">Reverse transcriptase</fullName>
    </recommendedName>
</protein>
<dbReference type="EMBL" id="KZ309292">
    <property type="protein sequence ID" value="KAG8238156.1"/>
    <property type="molecule type" value="Genomic_DNA"/>
</dbReference>
<organism evidence="1 2">
    <name type="scientific">Ladona fulva</name>
    <name type="common">Scarce chaser dragonfly</name>
    <name type="synonym">Libellula fulva</name>
    <dbReference type="NCBI Taxonomy" id="123851"/>
    <lineage>
        <taxon>Eukaryota</taxon>
        <taxon>Metazoa</taxon>
        <taxon>Ecdysozoa</taxon>
        <taxon>Arthropoda</taxon>
        <taxon>Hexapoda</taxon>
        <taxon>Insecta</taxon>
        <taxon>Pterygota</taxon>
        <taxon>Palaeoptera</taxon>
        <taxon>Odonata</taxon>
        <taxon>Epiprocta</taxon>
        <taxon>Anisoptera</taxon>
        <taxon>Libelluloidea</taxon>
        <taxon>Libellulidae</taxon>
        <taxon>Ladona</taxon>
    </lineage>
</organism>
<evidence type="ECO:0000313" key="1">
    <source>
        <dbReference type="EMBL" id="KAG8238156.1"/>
    </source>
</evidence>
<comment type="caution">
    <text evidence="1">The sequence shown here is derived from an EMBL/GenBank/DDBJ whole genome shotgun (WGS) entry which is preliminary data.</text>
</comment>
<sequence>MVRDYQKDSVLMYETKSGSRNKNITAGVAQGSILGPNFWNVLYGSLLRKDMPEKALVGYTDNIAAVIEARNPELA</sequence>
<keyword evidence="2" id="KW-1185">Reference proteome</keyword>
<dbReference type="OrthoDB" id="7700848at2759"/>
<reference evidence="1" key="2">
    <citation type="submission" date="2017-10" db="EMBL/GenBank/DDBJ databases">
        <title>Ladona fulva Genome sequencing and assembly.</title>
        <authorList>
            <person name="Murali S."/>
            <person name="Richards S."/>
            <person name="Bandaranaike D."/>
            <person name="Bellair M."/>
            <person name="Blankenburg K."/>
            <person name="Chao H."/>
            <person name="Dinh H."/>
            <person name="Doddapaneni H."/>
            <person name="Dugan-Rocha S."/>
            <person name="Elkadiri S."/>
            <person name="Gnanaolivu R."/>
            <person name="Hernandez B."/>
            <person name="Skinner E."/>
            <person name="Javaid M."/>
            <person name="Lee S."/>
            <person name="Li M."/>
            <person name="Ming W."/>
            <person name="Munidasa M."/>
            <person name="Muniz J."/>
            <person name="Nguyen L."/>
            <person name="Hughes D."/>
            <person name="Osuji N."/>
            <person name="Pu L.-L."/>
            <person name="Puazo M."/>
            <person name="Qu C."/>
            <person name="Quiroz J."/>
            <person name="Raj R."/>
            <person name="Weissenberger G."/>
            <person name="Xin Y."/>
            <person name="Zou X."/>
            <person name="Han Y."/>
            <person name="Worley K."/>
            <person name="Muzny D."/>
            <person name="Gibbs R."/>
        </authorList>
    </citation>
    <scope>NUCLEOTIDE SEQUENCE</scope>
    <source>
        <strain evidence="1">Sampled in the wild</strain>
    </source>
</reference>
<name>A0A8K0KMP6_LADFU</name>
<dbReference type="Proteomes" id="UP000792457">
    <property type="component" value="Unassembled WGS sequence"/>
</dbReference>
<accession>A0A8K0KMP6</accession>